<comment type="caution">
    <text evidence="9">The sequence shown here is derived from an EMBL/GenBank/DDBJ whole genome shotgun (WGS) entry which is preliminary data.</text>
</comment>
<keyword evidence="1" id="KW-0479">Metal-binding</keyword>
<dbReference type="GO" id="GO:0008270">
    <property type="term" value="F:zinc ion binding"/>
    <property type="evidence" value="ECO:0007669"/>
    <property type="project" value="UniProtKB-KW"/>
</dbReference>
<reference evidence="9" key="1">
    <citation type="submission" date="2021-10" db="EMBL/GenBank/DDBJ databases">
        <title>Tropical sea cucumber genome reveals ecological adaptation and Cuvierian tubules defense mechanism.</title>
        <authorList>
            <person name="Chen T."/>
        </authorList>
    </citation>
    <scope>NUCLEOTIDE SEQUENCE</scope>
    <source>
        <strain evidence="9">Nanhai2018</strain>
        <tissue evidence="9">Muscle</tissue>
    </source>
</reference>
<gene>
    <name evidence="9" type="ORF">HOLleu_39608</name>
</gene>
<dbReference type="PANTHER" id="PTHR25462:SF296">
    <property type="entry name" value="MEIOTIC P26, ISOFORM F"/>
    <property type="match status" value="1"/>
</dbReference>
<name>A0A9Q0YHH2_HOLLE</name>
<evidence type="ECO:0000256" key="2">
    <source>
        <dbReference type="ARBA" id="ARBA00022771"/>
    </source>
</evidence>
<sequence>MAEGGTKLDVSCSICFEEYDTPKVLPCGHTFCCQCLSKMLHTHSTHLDCPKCRKEVPLPNSGKISDLPTNFELMAITEDQRQGGNITSRAIMTKGLTNKKAAVNQCLKHGKPLELYCKSCKIQVCAHCLLREHMPSKHEIITKSAFAKNLIAEVEKLKEQLEQFRDKERSLGDNIMKSKVSLEQQYSDIQAEISRKVMQEQEKIKRQGETLLRELADKKTAFLCLFTDLQTQHTTLSSLFNQTEEKCNLLKEEFLKLNISREKELAKVSKSLVFLNIQTESLGQTFKTTPTKALECDLQETFHWDLGKLIPTVDAERLTESCHLHGSNLDQGAGRPAPCLDKAATETMQVVQNKVDYGDNSKEGHTDNNSNDHRAGYHEANRHPPANRHGHITGNNEADGHLPNSVSYGPPRNCVNYGPRHNVAGQKCRATYCEDYENSEDFYGDYQNEYDNYIDPYR</sequence>
<organism evidence="9 10">
    <name type="scientific">Holothuria leucospilota</name>
    <name type="common">Black long sea cucumber</name>
    <name type="synonym">Mertensiothuria leucospilota</name>
    <dbReference type="NCBI Taxonomy" id="206669"/>
    <lineage>
        <taxon>Eukaryota</taxon>
        <taxon>Metazoa</taxon>
        <taxon>Echinodermata</taxon>
        <taxon>Eleutherozoa</taxon>
        <taxon>Echinozoa</taxon>
        <taxon>Holothuroidea</taxon>
        <taxon>Aspidochirotacea</taxon>
        <taxon>Aspidochirotida</taxon>
        <taxon>Holothuriidae</taxon>
        <taxon>Holothuria</taxon>
    </lineage>
</organism>
<protein>
    <submittedName>
        <fullName evidence="9">Tripartite motif-containing protein 3</fullName>
    </submittedName>
</protein>
<keyword evidence="2 4" id="KW-0863">Zinc-finger</keyword>
<dbReference type="InterPro" id="IPR047153">
    <property type="entry name" value="TRIM45/56/19-like"/>
</dbReference>
<evidence type="ECO:0000313" key="10">
    <source>
        <dbReference type="Proteomes" id="UP001152320"/>
    </source>
</evidence>
<evidence type="ECO:0000256" key="5">
    <source>
        <dbReference type="SAM" id="Coils"/>
    </source>
</evidence>
<dbReference type="Proteomes" id="UP001152320">
    <property type="component" value="Chromosome 21"/>
</dbReference>
<dbReference type="PROSITE" id="PS50089">
    <property type="entry name" value="ZF_RING_2"/>
    <property type="match status" value="1"/>
</dbReference>
<evidence type="ECO:0000256" key="4">
    <source>
        <dbReference type="PROSITE-ProRule" id="PRU00024"/>
    </source>
</evidence>
<keyword evidence="10" id="KW-1185">Reference proteome</keyword>
<evidence type="ECO:0000256" key="1">
    <source>
        <dbReference type="ARBA" id="ARBA00022723"/>
    </source>
</evidence>
<dbReference type="Gene3D" id="3.30.40.10">
    <property type="entry name" value="Zinc/RING finger domain, C3HC4 (zinc finger)"/>
    <property type="match status" value="1"/>
</dbReference>
<feature type="domain" description="B box-type" evidence="8">
    <location>
        <begin position="101"/>
        <end position="143"/>
    </location>
</feature>
<dbReference type="EMBL" id="JAIZAY010000021">
    <property type="protein sequence ID" value="KAJ8022194.1"/>
    <property type="molecule type" value="Genomic_DNA"/>
</dbReference>
<keyword evidence="3" id="KW-0862">Zinc</keyword>
<dbReference type="Pfam" id="PF13445">
    <property type="entry name" value="zf-RING_UBOX"/>
    <property type="match status" value="1"/>
</dbReference>
<dbReference type="InterPro" id="IPR027370">
    <property type="entry name" value="Znf-RING_euk"/>
</dbReference>
<dbReference type="InterPro" id="IPR013083">
    <property type="entry name" value="Znf_RING/FYVE/PHD"/>
</dbReference>
<dbReference type="OrthoDB" id="252722at2759"/>
<dbReference type="AlphaFoldDB" id="A0A9Q0YHH2"/>
<dbReference type="PROSITE" id="PS50119">
    <property type="entry name" value="ZF_BBOX"/>
    <property type="match status" value="1"/>
</dbReference>
<dbReference type="SUPFAM" id="SSF57850">
    <property type="entry name" value="RING/U-box"/>
    <property type="match status" value="1"/>
</dbReference>
<dbReference type="PANTHER" id="PTHR25462">
    <property type="entry name" value="BONUS, ISOFORM C-RELATED"/>
    <property type="match status" value="1"/>
</dbReference>
<feature type="domain" description="RING-type" evidence="7">
    <location>
        <begin position="12"/>
        <end position="53"/>
    </location>
</feature>
<proteinExistence type="predicted"/>
<dbReference type="SMART" id="SM00184">
    <property type="entry name" value="RING"/>
    <property type="match status" value="1"/>
</dbReference>
<evidence type="ECO:0000256" key="3">
    <source>
        <dbReference type="ARBA" id="ARBA00022833"/>
    </source>
</evidence>
<dbReference type="InterPro" id="IPR001841">
    <property type="entry name" value="Znf_RING"/>
</dbReference>
<dbReference type="Pfam" id="PF00643">
    <property type="entry name" value="zf-B_box"/>
    <property type="match status" value="1"/>
</dbReference>
<dbReference type="PROSITE" id="PS00518">
    <property type="entry name" value="ZF_RING_1"/>
    <property type="match status" value="1"/>
</dbReference>
<keyword evidence="5" id="KW-0175">Coiled coil</keyword>
<dbReference type="InterPro" id="IPR000315">
    <property type="entry name" value="Znf_B-box"/>
</dbReference>
<dbReference type="Gene3D" id="3.30.160.60">
    <property type="entry name" value="Classic Zinc Finger"/>
    <property type="match status" value="1"/>
</dbReference>
<evidence type="ECO:0000256" key="6">
    <source>
        <dbReference type="SAM" id="MobiDB-lite"/>
    </source>
</evidence>
<accession>A0A9Q0YHH2</accession>
<feature type="coiled-coil region" evidence="5">
    <location>
        <begin position="147"/>
        <end position="174"/>
    </location>
</feature>
<dbReference type="InterPro" id="IPR017907">
    <property type="entry name" value="Znf_RING_CS"/>
</dbReference>
<evidence type="ECO:0000259" key="7">
    <source>
        <dbReference type="PROSITE" id="PS50089"/>
    </source>
</evidence>
<evidence type="ECO:0000313" key="9">
    <source>
        <dbReference type="EMBL" id="KAJ8022194.1"/>
    </source>
</evidence>
<feature type="region of interest" description="Disordered" evidence="6">
    <location>
        <begin position="356"/>
        <end position="405"/>
    </location>
</feature>
<dbReference type="SUPFAM" id="SSF57845">
    <property type="entry name" value="B-box zinc-binding domain"/>
    <property type="match status" value="1"/>
</dbReference>
<feature type="compositionally biased region" description="Basic and acidic residues" evidence="6">
    <location>
        <begin position="356"/>
        <end position="382"/>
    </location>
</feature>
<evidence type="ECO:0000259" key="8">
    <source>
        <dbReference type="PROSITE" id="PS50119"/>
    </source>
</evidence>